<sequence length="117" mass="13165">MRLVMNDKVEAMIGNCDGKFFERLVPNLVSALLAVAIALGTQYADFCLDSKAADIQTASAIKQLTNDLADTKRQFKEEIVEIRRSAEIDRQKTNELVADVKVILAIMQRLERKVDPR</sequence>
<accession>A0ABW0F202</accession>
<organism evidence="1 2">
    <name type="scientific">Bosea minatitlanensis</name>
    <dbReference type="NCBI Taxonomy" id="128782"/>
    <lineage>
        <taxon>Bacteria</taxon>
        <taxon>Pseudomonadati</taxon>
        <taxon>Pseudomonadota</taxon>
        <taxon>Alphaproteobacteria</taxon>
        <taxon>Hyphomicrobiales</taxon>
        <taxon>Boseaceae</taxon>
        <taxon>Bosea</taxon>
    </lineage>
</organism>
<reference evidence="2" key="1">
    <citation type="journal article" date="2019" name="Int. J. Syst. Evol. Microbiol.">
        <title>The Global Catalogue of Microorganisms (GCM) 10K type strain sequencing project: providing services to taxonomists for standard genome sequencing and annotation.</title>
        <authorList>
            <consortium name="The Broad Institute Genomics Platform"/>
            <consortium name="The Broad Institute Genome Sequencing Center for Infectious Disease"/>
            <person name="Wu L."/>
            <person name="Ma J."/>
        </authorList>
    </citation>
    <scope>NUCLEOTIDE SEQUENCE [LARGE SCALE GENOMIC DNA]</scope>
    <source>
        <strain evidence="2">CGMCC 1.15643</strain>
    </source>
</reference>
<name>A0ABW0F202_9HYPH</name>
<protein>
    <submittedName>
        <fullName evidence="1">Uncharacterized protein</fullName>
    </submittedName>
</protein>
<proteinExistence type="predicted"/>
<dbReference type="EMBL" id="JBHSLI010000002">
    <property type="protein sequence ID" value="MFC5292603.1"/>
    <property type="molecule type" value="Genomic_DNA"/>
</dbReference>
<keyword evidence="2" id="KW-1185">Reference proteome</keyword>
<evidence type="ECO:0000313" key="2">
    <source>
        <dbReference type="Proteomes" id="UP001595976"/>
    </source>
</evidence>
<comment type="caution">
    <text evidence="1">The sequence shown here is derived from an EMBL/GenBank/DDBJ whole genome shotgun (WGS) entry which is preliminary data.</text>
</comment>
<dbReference type="Proteomes" id="UP001595976">
    <property type="component" value="Unassembled WGS sequence"/>
</dbReference>
<gene>
    <name evidence="1" type="ORF">ACFPK2_06335</name>
</gene>
<evidence type="ECO:0000313" key="1">
    <source>
        <dbReference type="EMBL" id="MFC5292603.1"/>
    </source>
</evidence>